<feature type="compositionally biased region" description="Basic and acidic residues" evidence="2">
    <location>
        <begin position="90"/>
        <end position="99"/>
    </location>
</feature>
<feature type="transmembrane region" description="Helical" evidence="3">
    <location>
        <begin position="360"/>
        <end position="382"/>
    </location>
</feature>
<dbReference type="RefSeq" id="WP_229822178.1">
    <property type="nucleotide sequence ID" value="NZ_BMZD01000003.1"/>
</dbReference>
<dbReference type="SUPFAM" id="SSF53187">
    <property type="entry name" value="Zn-dependent exopeptidases"/>
    <property type="match status" value="1"/>
</dbReference>
<proteinExistence type="predicted"/>
<feature type="transmembrane region" description="Helical" evidence="3">
    <location>
        <begin position="432"/>
        <end position="464"/>
    </location>
</feature>
<keyword evidence="1" id="KW-0378">Hydrolase</keyword>
<protein>
    <recommendedName>
        <fullName evidence="5">Peptidase M28 domain-containing protein</fullName>
    </recommendedName>
</protein>
<dbReference type="AlphaFoldDB" id="A0A918RH78"/>
<dbReference type="PROSITE" id="PS00758">
    <property type="entry name" value="ARGE_DAPE_CPG2_1"/>
    <property type="match status" value="1"/>
</dbReference>
<evidence type="ECO:0000256" key="2">
    <source>
        <dbReference type="SAM" id="MobiDB-lite"/>
    </source>
</evidence>
<keyword evidence="3" id="KW-1133">Transmembrane helix</keyword>
<comment type="caution">
    <text evidence="6">The sequence shown here is derived from an EMBL/GenBank/DDBJ whole genome shotgun (WGS) entry which is preliminary data.</text>
</comment>
<keyword evidence="3" id="KW-0472">Membrane</keyword>
<dbReference type="InterPro" id="IPR045175">
    <property type="entry name" value="M28_fam"/>
</dbReference>
<dbReference type="Gene3D" id="3.40.630.10">
    <property type="entry name" value="Zn peptidases"/>
    <property type="match status" value="1"/>
</dbReference>
<evidence type="ECO:0000313" key="6">
    <source>
        <dbReference type="EMBL" id="GGZ94959.1"/>
    </source>
</evidence>
<reference evidence="6" key="2">
    <citation type="submission" date="2020-09" db="EMBL/GenBank/DDBJ databases">
        <authorList>
            <person name="Sun Q."/>
            <person name="Kim S."/>
        </authorList>
    </citation>
    <scope>NUCLEOTIDE SEQUENCE</scope>
    <source>
        <strain evidence="6">KCTC 32422</strain>
    </source>
</reference>
<name>A0A918RH78_9SPHN</name>
<dbReference type="PANTHER" id="PTHR12147">
    <property type="entry name" value="METALLOPEPTIDASE M28 FAMILY MEMBER"/>
    <property type="match status" value="1"/>
</dbReference>
<dbReference type="InterPro" id="IPR007484">
    <property type="entry name" value="Peptidase_M28"/>
</dbReference>
<feature type="transmembrane region" description="Helical" evidence="3">
    <location>
        <begin position="502"/>
        <end position="522"/>
    </location>
</feature>
<keyword evidence="7" id="KW-1185">Reference proteome</keyword>
<accession>A0A918RH78</accession>
<evidence type="ECO:0000313" key="7">
    <source>
        <dbReference type="Proteomes" id="UP000634139"/>
    </source>
</evidence>
<dbReference type="InterPro" id="IPR001261">
    <property type="entry name" value="ArgE/DapE_CS"/>
</dbReference>
<dbReference type="GO" id="GO:0006508">
    <property type="term" value="P:proteolysis"/>
    <property type="evidence" value="ECO:0007669"/>
    <property type="project" value="InterPro"/>
</dbReference>
<feature type="transmembrane region" description="Helical" evidence="3">
    <location>
        <begin position="328"/>
        <end position="348"/>
    </location>
</feature>
<gene>
    <name evidence="6" type="ORF">GCM10011617_13610</name>
</gene>
<evidence type="ECO:0000256" key="3">
    <source>
        <dbReference type="SAM" id="Phobius"/>
    </source>
</evidence>
<dbReference type="PANTHER" id="PTHR12147:SF26">
    <property type="entry name" value="PEPTIDASE M28 DOMAIN-CONTAINING PROTEIN"/>
    <property type="match status" value="1"/>
</dbReference>
<keyword evidence="4" id="KW-0732">Signal</keyword>
<feature type="domain" description="Peptidase M28" evidence="5">
    <location>
        <begin position="109"/>
        <end position="298"/>
    </location>
</feature>
<dbReference type="Proteomes" id="UP000634139">
    <property type="component" value="Unassembled WGS sequence"/>
</dbReference>
<dbReference type="Pfam" id="PF04389">
    <property type="entry name" value="Peptidase_M28"/>
    <property type="match status" value="1"/>
</dbReference>
<feature type="transmembrane region" description="Helical" evidence="3">
    <location>
        <begin position="402"/>
        <end position="420"/>
    </location>
</feature>
<reference evidence="6" key="1">
    <citation type="journal article" date="2014" name="Int. J. Syst. Evol. Microbiol.">
        <title>Complete genome sequence of Corynebacterium casei LMG S-19264T (=DSM 44701T), isolated from a smear-ripened cheese.</title>
        <authorList>
            <consortium name="US DOE Joint Genome Institute (JGI-PGF)"/>
            <person name="Walter F."/>
            <person name="Albersmeier A."/>
            <person name="Kalinowski J."/>
            <person name="Ruckert C."/>
        </authorList>
    </citation>
    <scope>NUCLEOTIDE SEQUENCE</scope>
    <source>
        <strain evidence="6">KCTC 32422</strain>
    </source>
</reference>
<dbReference type="EMBL" id="BMZD01000003">
    <property type="protein sequence ID" value="GGZ94959.1"/>
    <property type="molecule type" value="Genomic_DNA"/>
</dbReference>
<organism evidence="6 7">
    <name type="scientific">Novosphingobium arvoryzae</name>
    <dbReference type="NCBI Taxonomy" id="1256514"/>
    <lineage>
        <taxon>Bacteria</taxon>
        <taxon>Pseudomonadati</taxon>
        <taxon>Pseudomonadota</taxon>
        <taxon>Alphaproteobacteria</taxon>
        <taxon>Sphingomonadales</taxon>
        <taxon>Sphingomonadaceae</taxon>
        <taxon>Novosphingobium</taxon>
    </lineage>
</organism>
<sequence>MSKGLGTLVALLAAVVLAIMATTPPMPQGPQTPPSEFAVARAMPDVVAIAREPHITGTPENARMREYIAARMQALGMEVSTSSGTVGERGTAKRDRWTGRSDPPPTLTNVIGVLPGRNRSLPAVLLMSHHDTVWGSPGAADDTAGIAVSLEVARAIKAGGGAERDLVVLVTDAEELGLEGAKQFFAEHPLRTRVGAVINMEARGGGGRTTLFQTSSDNGNAVALFADVARRPGGSSLAAYIYSVLPNDTDLTPVLAGSYTAYNFAFIGRSGLYHSPLATPARLDQGAVQDMGAQVLELSRALLNSPAMPAPAPDAVFFDLFGRIMLTYPVWAGWIMLIVAAGALGLTVREQPDLRALGSGAGRMAGLLLVAAALYYLLNLLSGADGPTNYYDRLAAIPRLEAMAALGGMAAALVLLGGALSPAGKVGAALPLLLIAAAAQAIAPTAAYFIVIPVMLAALALLSLQRSGGTAARAFAGAVAASVVGYMLALGHQVMQGVGPTMPMAAALPLALGALGLLPVWHGVTSRTARISAAGLLILAMAVALWVRLDPVAETVAVYADTKR</sequence>
<feature type="signal peptide" evidence="4">
    <location>
        <begin position="1"/>
        <end position="21"/>
    </location>
</feature>
<evidence type="ECO:0000256" key="4">
    <source>
        <dbReference type="SAM" id="SignalP"/>
    </source>
</evidence>
<evidence type="ECO:0000259" key="5">
    <source>
        <dbReference type="Pfam" id="PF04389"/>
    </source>
</evidence>
<feature type="transmembrane region" description="Helical" evidence="3">
    <location>
        <begin position="528"/>
        <end position="547"/>
    </location>
</feature>
<evidence type="ECO:0000256" key="1">
    <source>
        <dbReference type="ARBA" id="ARBA00022801"/>
    </source>
</evidence>
<feature type="region of interest" description="Disordered" evidence="2">
    <location>
        <begin position="79"/>
        <end position="105"/>
    </location>
</feature>
<feature type="transmembrane region" description="Helical" evidence="3">
    <location>
        <begin position="470"/>
        <end position="490"/>
    </location>
</feature>
<dbReference type="GO" id="GO:0008235">
    <property type="term" value="F:metalloexopeptidase activity"/>
    <property type="evidence" value="ECO:0007669"/>
    <property type="project" value="InterPro"/>
</dbReference>
<feature type="chain" id="PRO_5038008760" description="Peptidase M28 domain-containing protein" evidence="4">
    <location>
        <begin position="22"/>
        <end position="564"/>
    </location>
</feature>
<keyword evidence="3" id="KW-0812">Transmembrane</keyword>